<proteinExistence type="predicted"/>
<dbReference type="Gene3D" id="2.130.10.10">
    <property type="entry name" value="YVTN repeat-like/Quinoprotein amine dehydrogenase"/>
    <property type="match status" value="2"/>
</dbReference>
<sequence>MRLSLRSVLLLSAFLAGGVARADTVVSANDAHSILKDGKQVLPSPLEPDTLSVLAAGKDGVWRVTGSGNVPASVVGPPTGLLVLPGGKTAFVASATTADVAEGKIVPDDRLSVVDLSGPVPHVVQTVHAAKGVTTMRLTPDGKHVLTANGVSSTLCWFRWDGHHLSDRQVITLPTPGGFTAGVAILPDGRHALVSLWKGDKVFGLSLDGDRVNVDPDPLLLAPGAWTIRLTPDAHYAAINVLGHGEGKPGEIAMVDASSWPLKIVQRVPVPNAPEGMDISPDGRFLAVVSQNGSAMPPTSPLYHPRGIVTVFGLSDGRLTQLAQAPGTLWPQGLIFSPDGRSVLVQGVMDRTLRTLSWDGTHLKVVGDAPLPGGGANIERQR</sequence>
<dbReference type="OrthoDB" id="916694at2"/>
<dbReference type="KEGG" id="nch:A0U93_13475"/>
<dbReference type="InterPro" id="IPR015943">
    <property type="entry name" value="WD40/YVTN_repeat-like_dom_sf"/>
</dbReference>
<evidence type="ECO:0000313" key="2">
    <source>
        <dbReference type="Proteomes" id="UP000188604"/>
    </source>
</evidence>
<dbReference type="AlphaFoldDB" id="A0A1U9KSA9"/>
<dbReference type="InterPro" id="IPR011045">
    <property type="entry name" value="N2O_reductase_N"/>
</dbReference>
<dbReference type="PANTHER" id="PTHR47197:SF3">
    <property type="entry name" value="DIHYDRO-HEME D1 DEHYDROGENASE"/>
    <property type="match status" value="1"/>
</dbReference>
<dbReference type="PANTHER" id="PTHR47197">
    <property type="entry name" value="PROTEIN NIRF"/>
    <property type="match status" value="1"/>
</dbReference>
<name>A0A1U9KSA9_9PROT</name>
<dbReference type="RefSeq" id="WP_077807811.1">
    <property type="nucleotide sequence ID" value="NZ_BJXS01000001.1"/>
</dbReference>
<dbReference type="SUPFAM" id="SSF50974">
    <property type="entry name" value="Nitrous oxide reductase, N-terminal domain"/>
    <property type="match status" value="1"/>
</dbReference>
<dbReference type="Proteomes" id="UP000188604">
    <property type="component" value="Chromosome"/>
</dbReference>
<keyword evidence="2" id="KW-1185">Reference proteome</keyword>
<dbReference type="STRING" id="320497.A0U93_13475"/>
<dbReference type="InterPro" id="IPR051200">
    <property type="entry name" value="Host-pathogen_enzymatic-act"/>
</dbReference>
<organism evidence="1 2">
    <name type="scientific">Neoasaia chiangmaiensis</name>
    <dbReference type="NCBI Taxonomy" id="320497"/>
    <lineage>
        <taxon>Bacteria</taxon>
        <taxon>Pseudomonadati</taxon>
        <taxon>Pseudomonadota</taxon>
        <taxon>Alphaproteobacteria</taxon>
        <taxon>Acetobacterales</taxon>
        <taxon>Acetobacteraceae</taxon>
        <taxon>Neoasaia</taxon>
    </lineage>
</organism>
<evidence type="ECO:0000313" key="1">
    <source>
        <dbReference type="EMBL" id="AQS88764.1"/>
    </source>
</evidence>
<reference evidence="1 2" key="1">
    <citation type="submission" date="2016-03" db="EMBL/GenBank/DDBJ databases">
        <title>Acetic acid bacteria sequencing.</title>
        <authorList>
            <person name="Brandt J."/>
            <person name="Jakob F."/>
            <person name="Vogel R.F."/>
        </authorList>
    </citation>
    <scope>NUCLEOTIDE SEQUENCE [LARGE SCALE GENOMIC DNA]</scope>
    <source>
        <strain evidence="1 2">NBRC 101099</strain>
    </source>
</reference>
<gene>
    <name evidence="1" type="ORF">A0U93_13475</name>
</gene>
<protein>
    <submittedName>
        <fullName evidence="1">Uncharacterized protein</fullName>
    </submittedName>
</protein>
<accession>A0A1U9KSA9</accession>
<dbReference type="EMBL" id="CP014691">
    <property type="protein sequence ID" value="AQS88764.1"/>
    <property type="molecule type" value="Genomic_DNA"/>
</dbReference>